<dbReference type="GO" id="GO:0043448">
    <property type="term" value="P:alkane catabolic process"/>
    <property type="evidence" value="ECO:0007669"/>
    <property type="project" value="TreeGrafter"/>
</dbReference>
<dbReference type="InterPro" id="IPR006764">
    <property type="entry name" value="SAM_dep_MeTrfase_SAV2177_type"/>
</dbReference>
<dbReference type="InterPro" id="IPR029063">
    <property type="entry name" value="SAM-dependent_MTases_sf"/>
</dbReference>
<reference evidence="2" key="2">
    <citation type="submission" date="2020-09" db="EMBL/GenBank/DDBJ databases">
        <authorList>
            <person name="Sun Q."/>
            <person name="Ohkuma M."/>
        </authorList>
    </citation>
    <scope>NUCLEOTIDE SEQUENCE</scope>
    <source>
        <strain evidence="2">JCM 4234</strain>
    </source>
</reference>
<accession>A0A918LGG5</accession>
<dbReference type="Pfam" id="PF04672">
    <property type="entry name" value="Methyltransf_19"/>
    <property type="match status" value="1"/>
</dbReference>
<evidence type="ECO:0000313" key="3">
    <source>
        <dbReference type="Proteomes" id="UP000653493"/>
    </source>
</evidence>
<reference evidence="2" key="1">
    <citation type="journal article" date="2014" name="Int. J. Syst. Evol. Microbiol.">
        <title>Complete genome sequence of Corynebacterium casei LMG S-19264T (=DSM 44701T), isolated from a smear-ripened cheese.</title>
        <authorList>
            <consortium name="US DOE Joint Genome Institute (JGI-PGF)"/>
            <person name="Walter F."/>
            <person name="Albersmeier A."/>
            <person name="Kalinowski J."/>
            <person name="Ruckert C."/>
        </authorList>
    </citation>
    <scope>NUCLEOTIDE SEQUENCE</scope>
    <source>
        <strain evidence="2">JCM 4234</strain>
    </source>
</reference>
<dbReference type="AlphaFoldDB" id="A0A918LGG5"/>
<dbReference type="Pfam" id="PF03640">
    <property type="entry name" value="Lipoprotein_15"/>
    <property type="match status" value="2"/>
</dbReference>
<evidence type="ECO:0000256" key="1">
    <source>
        <dbReference type="SAM" id="MobiDB-lite"/>
    </source>
</evidence>
<sequence length="433" mass="47381">MTVYRFLTDEEWPEPVSACTGACLEKWPVVVPVEANDTRGVEKKGLMSFTGPDGAARQTIDCWPIRTFAGDKAPGDPHGQGVGGTWYAVGPDVEPVRKQRRRAGPPPPLARGGGGPSCARCAWHVPPGRDRERMVNFRFRSLLWRAISSLCSNTGSPSALESQMERPAWAPRSIDITVPSVSRIHDFYLGGSHNFEVDREAARRAMRSVPGLPKIMQAGRAFMRRAVRHAAGAGITQFLDIGSGIPAFGSVHEVVRRVRPDARVVYVDHDPVAVAHSQAVLDGDEHVDIVAADLLTPRDILASEQVERLIDLNRPVALLLVAILHFVEDRDDPYTAVAELTSALAPGSMLVLSHAAYEGMPLPPERAKGAVEVYKDIRKPLIMRTREEIARFFEGYDMVEPGLVPMACWRPESAPEDEDPYAFSGFAGVGRTA</sequence>
<evidence type="ECO:0008006" key="4">
    <source>
        <dbReference type="Google" id="ProtNLM"/>
    </source>
</evidence>
<feature type="region of interest" description="Disordered" evidence="1">
    <location>
        <begin position="97"/>
        <end position="117"/>
    </location>
</feature>
<name>A0A918LGG5_STRGD</name>
<dbReference type="Proteomes" id="UP000653493">
    <property type="component" value="Unassembled WGS sequence"/>
</dbReference>
<comment type="caution">
    <text evidence="2">The sequence shown here is derived from an EMBL/GenBank/DDBJ whole genome shotgun (WGS) entry which is preliminary data.</text>
</comment>
<gene>
    <name evidence="2" type="ORF">GCM10010238_37000</name>
</gene>
<dbReference type="PANTHER" id="PTHR39335:SF1">
    <property type="entry name" value="BLL4220 PROTEIN"/>
    <property type="match status" value="1"/>
</dbReference>
<dbReference type="EMBL" id="BMSL01000009">
    <property type="protein sequence ID" value="GGS43850.1"/>
    <property type="molecule type" value="Genomic_DNA"/>
</dbReference>
<dbReference type="SUPFAM" id="SSF53335">
    <property type="entry name" value="S-adenosyl-L-methionine-dependent methyltransferases"/>
    <property type="match status" value="1"/>
</dbReference>
<organism evidence="2 3">
    <name type="scientific">Streptomyces griseoviridis</name>
    <dbReference type="NCBI Taxonomy" id="45398"/>
    <lineage>
        <taxon>Bacteria</taxon>
        <taxon>Bacillati</taxon>
        <taxon>Actinomycetota</taxon>
        <taxon>Actinomycetes</taxon>
        <taxon>Kitasatosporales</taxon>
        <taxon>Streptomycetaceae</taxon>
        <taxon>Streptomyces</taxon>
    </lineage>
</organism>
<protein>
    <recommendedName>
        <fullName evidence="4">S-adenosyl methyltransferase</fullName>
    </recommendedName>
</protein>
<evidence type="ECO:0000313" key="2">
    <source>
        <dbReference type="EMBL" id="GGS43850.1"/>
    </source>
</evidence>
<dbReference type="InterPro" id="IPR005297">
    <property type="entry name" value="Lipoprotein_repeat"/>
</dbReference>
<proteinExistence type="predicted"/>
<keyword evidence="3" id="KW-1185">Reference proteome</keyword>
<dbReference type="CDD" id="cd02440">
    <property type="entry name" value="AdoMet_MTases"/>
    <property type="match status" value="1"/>
</dbReference>
<dbReference type="PANTHER" id="PTHR39335">
    <property type="entry name" value="BLL4220 PROTEIN"/>
    <property type="match status" value="1"/>
</dbReference>
<dbReference type="Gene3D" id="3.40.50.150">
    <property type="entry name" value="Vaccinia Virus protein VP39"/>
    <property type="match status" value="1"/>
</dbReference>